<proteinExistence type="predicted"/>
<feature type="domain" description="Beta-lactamase-related" evidence="1">
    <location>
        <begin position="99"/>
        <end position="384"/>
    </location>
</feature>
<dbReference type="InterPro" id="IPR001466">
    <property type="entry name" value="Beta-lactam-related"/>
</dbReference>
<dbReference type="PANTHER" id="PTHR43283">
    <property type="entry name" value="BETA-LACTAMASE-RELATED"/>
    <property type="match status" value="1"/>
</dbReference>
<dbReference type="SUPFAM" id="SSF56601">
    <property type="entry name" value="beta-lactamase/transpeptidase-like"/>
    <property type="match status" value="1"/>
</dbReference>
<feature type="non-terminal residue" evidence="2">
    <location>
        <position position="1"/>
    </location>
</feature>
<accession>A0A381U6Z7</accession>
<protein>
    <recommendedName>
        <fullName evidence="1">Beta-lactamase-related domain-containing protein</fullName>
    </recommendedName>
</protein>
<organism evidence="2">
    <name type="scientific">marine metagenome</name>
    <dbReference type="NCBI Taxonomy" id="408172"/>
    <lineage>
        <taxon>unclassified sequences</taxon>
        <taxon>metagenomes</taxon>
        <taxon>ecological metagenomes</taxon>
    </lineage>
</organism>
<dbReference type="Pfam" id="PF00144">
    <property type="entry name" value="Beta-lactamase"/>
    <property type="match status" value="1"/>
</dbReference>
<sequence length="408" mass="43953">VRSLVLVVSLVIVGGINASAVNDSRPDGVTGETWQFGPLNRWAYTHIREILPTKNIANDNNLVQPIPGLLDAKDDLSINLGGITVQLSDVMKSQYVDGILVIKNGVAVAELYDGTLTPERTHLMWSVSKTVAGLTAASIAADGLIDLTKTVTDYVPELGKSGWGQDTLRDILDMRDSSDWVEDYDSPESTVRRQDCADGLLTGSMCIDTDVIGNYKFLPTVGIDKSRQGKFVYKSGTTDVMAWVLEAATGQRFADLVSERVWKPIGAEQSAGITVDVSGFTLASGGMFATLRDTARIGQLIINRGKVGNRQVIPEFWIDDILDQKGDTTLPYLSTESIDPYYRSFIWGVGDRQGTVLAAGVHGQFIYVSPSTGIVIAMYSSWPNADGGSPGVGATEALAILEAIRNSI</sequence>
<dbReference type="InterPro" id="IPR012338">
    <property type="entry name" value="Beta-lactam/transpept-like"/>
</dbReference>
<dbReference type="Gene3D" id="3.40.710.10">
    <property type="entry name" value="DD-peptidase/beta-lactamase superfamily"/>
    <property type="match status" value="1"/>
</dbReference>
<reference evidence="2" key="1">
    <citation type="submission" date="2018-05" db="EMBL/GenBank/DDBJ databases">
        <authorList>
            <person name="Lanie J.A."/>
            <person name="Ng W.-L."/>
            <person name="Kazmierczak K.M."/>
            <person name="Andrzejewski T.M."/>
            <person name="Davidsen T.M."/>
            <person name="Wayne K.J."/>
            <person name="Tettelin H."/>
            <person name="Glass J.I."/>
            <person name="Rusch D."/>
            <person name="Podicherti R."/>
            <person name="Tsui H.-C.T."/>
            <person name="Winkler M.E."/>
        </authorList>
    </citation>
    <scope>NUCLEOTIDE SEQUENCE</scope>
</reference>
<gene>
    <name evidence="2" type="ORF">METZ01_LOCUS76860</name>
</gene>
<evidence type="ECO:0000313" key="2">
    <source>
        <dbReference type="EMBL" id="SVA24006.1"/>
    </source>
</evidence>
<evidence type="ECO:0000259" key="1">
    <source>
        <dbReference type="Pfam" id="PF00144"/>
    </source>
</evidence>
<dbReference type="InterPro" id="IPR050789">
    <property type="entry name" value="Diverse_Enzym_Activities"/>
</dbReference>
<dbReference type="EMBL" id="UINC01005859">
    <property type="protein sequence ID" value="SVA24006.1"/>
    <property type="molecule type" value="Genomic_DNA"/>
</dbReference>
<dbReference type="PANTHER" id="PTHR43283:SF7">
    <property type="entry name" value="BETA-LACTAMASE-RELATED DOMAIN-CONTAINING PROTEIN"/>
    <property type="match status" value="1"/>
</dbReference>
<dbReference type="AlphaFoldDB" id="A0A381U6Z7"/>
<name>A0A381U6Z7_9ZZZZ</name>